<dbReference type="Proteomes" id="UP000604825">
    <property type="component" value="Unassembled WGS sequence"/>
</dbReference>
<feature type="signal peptide" evidence="2">
    <location>
        <begin position="1"/>
        <end position="21"/>
    </location>
</feature>
<feature type="region of interest" description="Disordered" evidence="1">
    <location>
        <begin position="25"/>
        <end position="49"/>
    </location>
</feature>
<dbReference type="EMBL" id="CAJGYO010000012">
    <property type="protein sequence ID" value="CAD6262064.1"/>
    <property type="molecule type" value="Genomic_DNA"/>
</dbReference>
<dbReference type="OrthoDB" id="631791at2759"/>
<keyword evidence="4" id="KW-1185">Reference proteome</keyword>
<gene>
    <name evidence="3" type="ORF">NCGR_LOCUS45444</name>
</gene>
<accession>A0A811QVR0</accession>
<comment type="caution">
    <text evidence="3">The sequence shown here is derived from an EMBL/GenBank/DDBJ whole genome shotgun (WGS) entry which is preliminary data.</text>
</comment>
<name>A0A811QVR0_9POAL</name>
<feature type="chain" id="PRO_5032326283" evidence="2">
    <location>
        <begin position="22"/>
        <end position="113"/>
    </location>
</feature>
<keyword evidence="2" id="KW-0732">Signal</keyword>
<dbReference type="AlphaFoldDB" id="A0A811QVR0"/>
<evidence type="ECO:0000256" key="1">
    <source>
        <dbReference type="SAM" id="MobiDB-lite"/>
    </source>
</evidence>
<evidence type="ECO:0000256" key="2">
    <source>
        <dbReference type="SAM" id="SignalP"/>
    </source>
</evidence>
<evidence type="ECO:0000313" key="3">
    <source>
        <dbReference type="EMBL" id="CAD6262064.1"/>
    </source>
</evidence>
<organism evidence="3 4">
    <name type="scientific">Miscanthus lutarioriparius</name>
    <dbReference type="NCBI Taxonomy" id="422564"/>
    <lineage>
        <taxon>Eukaryota</taxon>
        <taxon>Viridiplantae</taxon>
        <taxon>Streptophyta</taxon>
        <taxon>Embryophyta</taxon>
        <taxon>Tracheophyta</taxon>
        <taxon>Spermatophyta</taxon>
        <taxon>Magnoliopsida</taxon>
        <taxon>Liliopsida</taxon>
        <taxon>Poales</taxon>
        <taxon>Poaceae</taxon>
        <taxon>PACMAD clade</taxon>
        <taxon>Panicoideae</taxon>
        <taxon>Andropogonodae</taxon>
        <taxon>Andropogoneae</taxon>
        <taxon>Saccharinae</taxon>
        <taxon>Miscanthus</taxon>
    </lineage>
</organism>
<feature type="compositionally biased region" description="Polar residues" evidence="1">
    <location>
        <begin position="32"/>
        <end position="44"/>
    </location>
</feature>
<reference evidence="3" key="1">
    <citation type="submission" date="2020-10" db="EMBL/GenBank/DDBJ databases">
        <authorList>
            <person name="Han B."/>
            <person name="Lu T."/>
            <person name="Zhao Q."/>
            <person name="Huang X."/>
            <person name="Zhao Y."/>
        </authorList>
    </citation>
    <scope>NUCLEOTIDE SEQUENCE</scope>
</reference>
<sequence>MASFAAQFMDMFFMLIERVTGYGGRAEDQKDTSGAQEPTKLTSDVSENEEEEVVAVQNIQIRARGGEPFVQDGSMPQVAALSIQGAADKGISSKPSCFIWTYKINSRNHGYFE</sequence>
<evidence type="ECO:0000313" key="4">
    <source>
        <dbReference type="Proteomes" id="UP000604825"/>
    </source>
</evidence>
<protein>
    <submittedName>
        <fullName evidence="3">Uncharacterized protein</fullName>
    </submittedName>
</protein>
<proteinExistence type="predicted"/>